<feature type="region of interest" description="Disordered" evidence="1">
    <location>
        <begin position="1"/>
        <end position="107"/>
    </location>
</feature>
<dbReference type="RefSeq" id="WP_109726496.1">
    <property type="nucleotide sequence ID" value="NZ_QGDI01000006.1"/>
</dbReference>
<dbReference type="AlphaFoldDB" id="A0A315Y0J0"/>
<keyword evidence="2" id="KW-1133">Transmembrane helix</keyword>
<evidence type="ECO:0000256" key="2">
    <source>
        <dbReference type="SAM" id="Phobius"/>
    </source>
</evidence>
<feature type="transmembrane region" description="Helical" evidence="2">
    <location>
        <begin position="300"/>
        <end position="321"/>
    </location>
</feature>
<organism evidence="3 4">
    <name type="scientific">Ruminococcus flavefaciens</name>
    <dbReference type="NCBI Taxonomy" id="1265"/>
    <lineage>
        <taxon>Bacteria</taxon>
        <taxon>Bacillati</taxon>
        <taxon>Bacillota</taxon>
        <taxon>Clostridia</taxon>
        <taxon>Eubacteriales</taxon>
        <taxon>Oscillospiraceae</taxon>
        <taxon>Ruminococcus</taxon>
    </lineage>
</organism>
<dbReference type="Proteomes" id="UP000245720">
    <property type="component" value="Unassembled WGS sequence"/>
</dbReference>
<proteinExistence type="predicted"/>
<feature type="transmembrane region" description="Helical" evidence="2">
    <location>
        <begin position="353"/>
        <end position="375"/>
    </location>
</feature>
<feature type="transmembrane region" description="Helical" evidence="2">
    <location>
        <begin position="328"/>
        <end position="347"/>
    </location>
</feature>
<feature type="transmembrane region" description="Helical" evidence="2">
    <location>
        <begin position="259"/>
        <end position="280"/>
    </location>
</feature>
<reference evidence="3 4" key="1">
    <citation type="submission" date="2018-05" db="EMBL/GenBank/DDBJ databases">
        <title>The Hungate 1000. A catalogue of reference genomes from the rumen microbiome.</title>
        <authorList>
            <person name="Kelly W."/>
        </authorList>
    </citation>
    <scope>NUCLEOTIDE SEQUENCE [LARGE SCALE GENOMIC DNA]</scope>
    <source>
        <strain evidence="3 4">SAb67</strain>
    </source>
</reference>
<keyword evidence="2" id="KW-0472">Membrane</keyword>
<gene>
    <name evidence="3" type="ORF">IE37_01725</name>
</gene>
<comment type="caution">
    <text evidence="3">The sequence shown here is derived from an EMBL/GenBank/DDBJ whole genome shotgun (WGS) entry which is preliminary data.</text>
</comment>
<dbReference type="OrthoDB" id="1828162at2"/>
<evidence type="ECO:0000313" key="3">
    <source>
        <dbReference type="EMBL" id="PWJ12642.1"/>
    </source>
</evidence>
<accession>A0A315Y0J0</accession>
<keyword evidence="2" id="KW-0812">Transmembrane</keyword>
<sequence>MYDENNPAGGLPEEIDYTPSTPKKEGPTGVSAPVLDDFEYVAPSSRKDGPTGVSAPVLDDMDSYAPENGKKGAPTGVTAPVLDDDMSYTSERKGAPTGVTAPVLDDNAPYTHDKLVLSDEDIISGLTPELKARFDALPQDKQQQIIDMRRTQLGAVAPPVEIKAPVLDEDNYTPPPKKEEPKQPEAPITAPILDDEPELPKYQAKYVDEDLERAKAEAAKKAVSSQLVSEQKDAKESLRMMLELKEQARQESAKKGFKVTIIIAVLGVIAAVVFFLLYSGQLGLGYKNGLDGFSGVIEGSAIYIAVAVGLFSLLLMTGVGVCKSLATLVLLLFGIVQVFPGLTMIPQHKGSTVLAGVLYGAALICTVVCFFLLCGSEDVGNFFNRNKDINSRHS</sequence>
<evidence type="ECO:0000256" key="1">
    <source>
        <dbReference type="SAM" id="MobiDB-lite"/>
    </source>
</evidence>
<protein>
    <submittedName>
        <fullName evidence="3">Uncharacterized protein</fullName>
    </submittedName>
</protein>
<dbReference type="EMBL" id="QGDI01000006">
    <property type="protein sequence ID" value="PWJ12642.1"/>
    <property type="molecule type" value="Genomic_DNA"/>
</dbReference>
<name>A0A315Y0J0_RUMFL</name>
<feature type="region of interest" description="Disordered" evidence="1">
    <location>
        <begin position="166"/>
        <end position="194"/>
    </location>
</feature>
<evidence type="ECO:0000313" key="4">
    <source>
        <dbReference type="Proteomes" id="UP000245720"/>
    </source>
</evidence>